<keyword evidence="2" id="KW-0472">Membrane</keyword>
<organism evidence="3 4">
    <name type="scientific">Gulosibacter bifidus</name>
    <dbReference type="NCBI Taxonomy" id="272239"/>
    <lineage>
        <taxon>Bacteria</taxon>
        <taxon>Bacillati</taxon>
        <taxon>Actinomycetota</taxon>
        <taxon>Actinomycetes</taxon>
        <taxon>Micrococcales</taxon>
        <taxon>Microbacteriaceae</taxon>
        <taxon>Gulosibacter</taxon>
    </lineage>
</organism>
<name>A0ABW5RJH3_9MICO</name>
<dbReference type="RefSeq" id="WP_066057931.1">
    <property type="nucleotide sequence ID" value="NZ_JBHUNF010000004.1"/>
</dbReference>
<comment type="caution">
    <text evidence="3">The sequence shown here is derived from an EMBL/GenBank/DDBJ whole genome shotgun (WGS) entry which is preliminary data.</text>
</comment>
<evidence type="ECO:0008006" key="5">
    <source>
        <dbReference type="Google" id="ProtNLM"/>
    </source>
</evidence>
<protein>
    <recommendedName>
        <fullName evidence="5">Integral membrane protein</fullName>
    </recommendedName>
</protein>
<reference evidence="4" key="1">
    <citation type="journal article" date="2019" name="Int. J. Syst. Evol. Microbiol.">
        <title>The Global Catalogue of Microorganisms (GCM) 10K type strain sequencing project: providing services to taxonomists for standard genome sequencing and annotation.</title>
        <authorList>
            <consortium name="The Broad Institute Genomics Platform"/>
            <consortium name="The Broad Institute Genome Sequencing Center for Infectious Disease"/>
            <person name="Wu L."/>
            <person name="Ma J."/>
        </authorList>
    </citation>
    <scope>NUCLEOTIDE SEQUENCE [LARGE SCALE GENOMIC DNA]</scope>
    <source>
        <strain evidence="4">TISTR 1511</strain>
    </source>
</reference>
<keyword evidence="2" id="KW-0812">Transmembrane</keyword>
<evidence type="ECO:0000256" key="2">
    <source>
        <dbReference type="SAM" id="Phobius"/>
    </source>
</evidence>
<keyword evidence="4" id="KW-1185">Reference proteome</keyword>
<feature type="region of interest" description="Disordered" evidence="1">
    <location>
        <begin position="1"/>
        <end position="44"/>
    </location>
</feature>
<evidence type="ECO:0000256" key="1">
    <source>
        <dbReference type="SAM" id="MobiDB-lite"/>
    </source>
</evidence>
<feature type="transmembrane region" description="Helical" evidence="2">
    <location>
        <begin position="96"/>
        <end position="122"/>
    </location>
</feature>
<dbReference type="Proteomes" id="UP001597453">
    <property type="component" value="Unassembled WGS sequence"/>
</dbReference>
<gene>
    <name evidence="3" type="ORF">ACFSUQ_07970</name>
</gene>
<sequence>MENAQGAASGQSDPQASPYVADNAAAASESAATESANETATAPAPVAFPEHATATVRRGVNMRGFLALGVVVGVVLAIVLTYAFPPHPDFSRGQVLGFLLVFVTAVSAIVFIGIGAIIEFVIGRNKREIELQKADR</sequence>
<keyword evidence="2" id="KW-1133">Transmembrane helix</keyword>
<evidence type="ECO:0000313" key="3">
    <source>
        <dbReference type="EMBL" id="MFD2675228.1"/>
    </source>
</evidence>
<evidence type="ECO:0000313" key="4">
    <source>
        <dbReference type="Proteomes" id="UP001597453"/>
    </source>
</evidence>
<accession>A0ABW5RJH3</accession>
<feature type="compositionally biased region" description="Low complexity" evidence="1">
    <location>
        <begin position="23"/>
        <end position="44"/>
    </location>
</feature>
<feature type="transmembrane region" description="Helical" evidence="2">
    <location>
        <begin position="65"/>
        <end position="84"/>
    </location>
</feature>
<dbReference type="EMBL" id="JBHUNF010000004">
    <property type="protein sequence ID" value="MFD2675228.1"/>
    <property type="molecule type" value="Genomic_DNA"/>
</dbReference>
<feature type="compositionally biased region" description="Polar residues" evidence="1">
    <location>
        <begin position="1"/>
        <end position="15"/>
    </location>
</feature>
<proteinExistence type="predicted"/>